<accession>A0A246BAX6</accession>
<protein>
    <submittedName>
        <fullName evidence="1">Phosphoribosyl-ATP pyrophosphatase</fullName>
    </submittedName>
</protein>
<dbReference type="Proteomes" id="UP000197587">
    <property type="component" value="Unassembled WGS sequence"/>
</dbReference>
<proteinExistence type="predicted"/>
<name>A0A246BAX6_9FLAO</name>
<evidence type="ECO:0000313" key="1">
    <source>
        <dbReference type="EMBL" id="OWK98842.1"/>
    </source>
</evidence>
<comment type="caution">
    <text evidence="1">The sequence shown here is derived from an EMBL/GenBank/DDBJ whole genome shotgun (WGS) entry which is preliminary data.</text>
</comment>
<dbReference type="RefSeq" id="WP_031502788.1">
    <property type="nucleotide sequence ID" value="NZ_JASZ02000005.1"/>
</dbReference>
<organism evidence="1 2">
    <name type="scientific">Kaistella haifensis DSM 19056</name>
    <dbReference type="NCBI Taxonomy" id="1450526"/>
    <lineage>
        <taxon>Bacteria</taxon>
        <taxon>Pseudomonadati</taxon>
        <taxon>Bacteroidota</taxon>
        <taxon>Flavobacteriia</taxon>
        <taxon>Flavobacteriales</taxon>
        <taxon>Weeksellaceae</taxon>
        <taxon>Chryseobacterium group</taxon>
        <taxon>Kaistella</taxon>
    </lineage>
</organism>
<evidence type="ECO:0000313" key="2">
    <source>
        <dbReference type="Proteomes" id="UP000197587"/>
    </source>
</evidence>
<sequence length="165" mass="18729">MGSKYNSLDELKRKKALLKKEIAEMEDLITFDNTKESLSAFTNGFTDKYLKEETQPDGEKKLAINTNEIVKEFSNSMKDKVLNRNSVYGFAKSDAGMNLVENALKIGAVSFVGNYAKKSLYNASWKKKIIGLALIYLAPIVLRFIREKLENYQRNKTASSLEQLI</sequence>
<dbReference type="EMBL" id="JASZ02000005">
    <property type="protein sequence ID" value="OWK98842.1"/>
    <property type="molecule type" value="Genomic_DNA"/>
</dbReference>
<gene>
    <name evidence="1" type="ORF">AP75_04090</name>
</gene>
<keyword evidence="2" id="KW-1185">Reference proteome</keyword>
<dbReference type="AlphaFoldDB" id="A0A246BAX6"/>
<reference evidence="1 2" key="1">
    <citation type="submission" date="2017-05" db="EMBL/GenBank/DDBJ databases">
        <title>Genome of Chryseobacterium haifense.</title>
        <authorList>
            <person name="Newman J.D."/>
        </authorList>
    </citation>
    <scope>NUCLEOTIDE SEQUENCE [LARGE SCALE GENOMIC DNA]</scope>
    <source>
        <strain evidence="1 2">DSM 19056</strain>
    </source>
</reference>